<dbReference type="AlphaFoldDB" id="A0A518GY63"/>
<evidence type="ECO:0000313" key="4">
    <source>
        <dbReference type="Proteomes" id="UP000317835"/>
    </source>
</evidence>
<dbReference type="InterPro" id="IPR029052">
    <property type="entry name" value="Metallo-depent_PP-like"/>
</dbReference>
<dbReference type="KEGG" id="tpla:ElP_13550"/>
<evidence type="ECO:0000259" key="2">
    <source>
        <dbReference type="Pfam" id="PF13435"/>
    </source>
</evidence>
<feature type="region of interest" description="Disordered" evidence="1">
    <location>
        <begin position="32"/>
        <end position="58"/>
    </location>
</feature>
<organism evidence="3 4">
    <name type="scientific">Tautonia plasticadhaerens</name>
    <dbReference type="NCBI Taxonomy" id="2527974"/>
    <lineage>
        <taxon>Bacteria</taxon>
        <taxon>Pseudomonadati</taxon>
        <taxon>Planctomycetota</taxon>
        <taxon>Planctomycetia</taxon>
        <taxon>Isosphaerales</taxon>
        <taxon>Isosphaeraceae</taxon>
        <taxon>Tautonia</taxon>
    </lineage>
</organism>
<accession>A0A518GY63</accession>
<name>A0A518GY63_9BACT</name>
<dbReference type="Proteomes" id="UP000317835">
    <property type="component" value="Chromosome"/>
</dbReference>
<feature type="domain" description="Cytochrome c-552/4" evidence="2">
    <location>
        <begin position="374"/>
        <end position="445"/>
    </location>
</feature>
<evidence type="ECO:0000313" key="3">
    <source>
        <dbReference type="EMBL" id="QDV33482.1"/>
    </source>
</evidence>
<dbReference type="CDD" id="cd08168">
    <property type="entry name" value="Cytochrom_C3"/>
    <property type="match status" value="1"/>
</dbReference>
<dbReference type="Pfam" id="PF13435">
    <property type="entry name" value="Cytochrome_C554"/>
    <property type="match status" value="1"/>
</dbReference>
<protein>
    <submittedName>
        <fullName evidence="3">Cytochrome c-554</fullName>
    </submittedName>
</protein>
<keyword evidence="4" id="KW-1185">Reference proteome</keyword>
<dbReference type="RefSeq" id="WP_145267849.1">
    <property type="nucleotide sequence ID" value="NZ_CP036426.1"/>
</dbReference>
<proteinExistence type="predicted"/>
<gene>
    <name evidence="3" type="primary">cycA1</name>
    <name evidence="3" type="ORF">ElP_13550</name>
</gene>
<dbReference type="Gene3D" id="1.10.1130.10">
    <property type="entry name" value="Flavocytochrome C3, Chain A"/>
    <property type="match status" value="1"/>
</dbReference>
<dbReference type="InterPro" id="IPR036280">
    <property type="entry name" value="Multihaem_cyt_sf"/>
</dbReference>
<dbReference type="OrthoDB" id="9814800at2"/>
<dbReference type="SUPFAM" id="SSF56300">
    <property type="entry name" value="Metallo-dependent phosphatases"/>
    <property type="match status" value="1"/>
</dbReference>
<dbReference type="SUPFAM" id="SSF48695">
    <property type="entry name" value="Multiheme cytochromes"/>
    <property type="match status" value="1"/>
</dbReference>
<dbReference type="Gene3D" id="3.60.21.10">
    <property type="match status" value="1"/>
</dbReference>
<sequence>MTQRRSPWKAVPWVLIAVAILSYVGCSSGRKPGNPGRIDDSASTASPPVADSGEGEVEDGRLPDAILVVSGHQHGYLEPCGCTEGQSGGLGRRADLMNELRDEGRTLVPIDLGSIIADPAGARGGPDQVKIKLGIGLEALARLGYEALSLSADDLGIGLFDYFGEYFNVPDAPPLLATNVSPTENFTEYFRPSTLVEAGPMTIGILSVVDPDTIDALADPDRSSFFEGIRDPSEAIRDALPALEGESDVRVLMVQGSSELARKLGEEFPSLDVVVGASEYDFAPAKPERINDGRTLLVLVGKKGQQVGLVELFADDTTRPRYRRVALDLRYEDEEPIKSLLGEEYPSRLEQNDVLERFPRRPHPSGATFVGAETCRACHPATYQKWSTTKHAYAWPAIESGRRGDRTMDAECVSCHSTGFGFESGFVTAAETSHLRNQQCENCHGPGSLHVSDPVNPDYLSQVRLTRETAEKSLCISCHDSDNDPHWDFAERWPDVAHPGLDDYSDPKVRVGLDLDALPSPERSAEGD</sequence>
<dbReference type="InterPro" id="IPR023155">
    <property type="entry name" value="Cyt_c-552/4"/>
</dbReference>
<evidence type="ECO:0000256" key="1">
    <source>
        <dbReference type="SAM" id="MobiDB-lite"/>
    </source>
</evidence>
<dbReference type="EMBL" id="CP036426">
    <property type="protein sequence ID" value="QDV33482.1"/>
    <property type="molecule type" value="Genomic_DNA"/>
</dbReference>
<reference evidence="3 4" key="1">
    <citation type="submission" date="2019-02" db="EMBL/GenBank/DDBJ databases">
        <title>Deep-cultivation of Planctomycetes and their phenomic and genomic characterization uncovers novel biology.</title>
        <authorList>
            <person name="Wiegand S."/>
            <person name="Jogler M."/>
            <person name="Boedeker C."/>
            <person name="Pinto D."/>
            <person name="Vollmers J."/>
            <person name="Rivas-Marin E."/>
            <person name="Kohn T."/>
            <person name="Peeters S.H."/>
            <person name="Heuer A."/>
            <person name="Rast P."/>
            <person name="Oberbeckmann S."/>
            <person name="Bunk B."/>
            <person name="Jeske O."/>
            <person name="Meyerdierks A."/>
            <person name="Storesund J.E."/>
            <person name="Kallscheuer N."/>
            <person name="Luecker S."/>
            <person name="Lage O.M."/>
            <person name="Pohl T."/>
            <person name="Merkel B.J."/>
            <person name="Hornburger P."/>
            <person name="Mueller R.-W."/>
            <person name="Bruemmer F."/>
            <person name="Labrenz M."/>
            <person name="Spormann A.M."/>
            <person name="Op den Camp H."/>
            <person name="Overmann J."/>
            <person name="Amann R."/>
            <person name="Jetten M.S.M."/>
            <person name="Mascher T."/>
            <person name="Medema M.H."/>
            <person name="Devos D.P."/>
            <person name="Kaster A.-K."/>
            <person name="Ovreas L."/>
            <person name="Rohde M."/>
            <person name="Galperin M.Y."/>
            <person name="Jogler C."/>
        </authorList>
    </citation>
    <scope>NUCLEOTIDE SEQUENCE [LARGE SCALE GENOMIC DNA]</scope>
    <source>
        <strain evidence="3 4">ElP</strain>
    </source>
</reference>